<evidence type="ECO:0000259" key="1">
    <source>
        <dbReference type="Pfam" id="PF02778"/>
    </source>
</evidence>
<dbReference type="GO" id="GO:0000213">
    <property type="term" value="F:tRNA-intron lyase activity"/>
    <property type="evidence" value="ECO:0007669"/>
    <property type="project" value="InterPro"/>
</dbReference>
<feature type="domain" description="tRNA intron endonuclease N-terminal" evidence="1">
    <location>
        <begin position="82"/>
        <end position="154"/>
    </location>
</feature>
<dbReference type="AlphaFoldDB" id="A0AAN7JTM1"/>
<dbReference type="Proteomes" id="UP001345219">
    <property type="component" value="Chromosome 2"/>
</dbReference>
<name>A0AAN7JTM1_9MYRT</name>
<dbReference type="GO" id="GO:0005737">
    <property type="term" value="C:cytoplasm"/>
    <property type="evidence" value="ECO:0007669"/>
    <property type="project" value="TreeGrafter"/>
</dbReference>
<accession>A0AAN7JTM1</accession>
<comment type="caution">
    <text evidence="2">The sequence shown here is derived from an EMBL/GenBank/DDBJ whole genome shotgun (WGS) entry which is preliminary data.</text>
</comment>
<organism evidence="2 3">
    <name type="scientific">Trapa incisa</name>
    <dbReference type="NCBI Taxonomy" id="236973"/>
    <lineage>
        <taxon>Eukaryota</taxon>
        <taxon>Viridiplantae</taxon>
        <taxon>Streptophyta</taxon>
        <taxon>Embryophyta</taxon>
        <taxon>Tracheophyta</taxon>
        <taxon>Spermatophyta</taxon>
        <taxon>Magnoliopsida</taxon>
        <taxon>eudicotyledons</taxon>
        <taxon>Gunneridae</taxon>
        <taxon>Pentapetalae</taxon>
        <taxon>rosids</taxon>
        <taxon>malvids</taxon>
        <taxon>Myrtales</taxon>
        <taxon>Lythraceae</taxon>
        <taxon>Trapa</taxon>
    </lineage>
</organism>
<evidence type="ECO:0000313" key="2">
    <source>
        <dbReference type="EMBL" id="KAK4753939.1"/>
    </source>
</evidence>
<dbReference type="InterPro" id="IPR006676">
    <property type="entry name" value="tRNA_splic"/>
</dbReference>
<evidence type="ECO:0000313" key="3">
    <source>
        <dbReference type="Proteomes" id="UP001345219"/>
    </source>
</evidence>
<gene>
    <name evidence="2" type="ORF">SAY87_002043</name>
</gene>
<dbReference type="Pfam" id="PF02778">
    <property type="entry name" value="tRNA_int_endo_N"/>
    <property type="match status" value="1"/>
</dbReference>
<dbReference type="GO" id="GO:0000379">
    <property type="term" value="P:tRNA-type intron splice site recognition and cleavage"/>
    <property type="evidence" value="ECO:0007669"/>
    <property type="project" value="TreeGrafter"/>
</dbReference>
<dbReference type="PANTHER" id="PTHR21227:SF0">
    <property type="entry name" value="TRNA-SPLICING ENDONUCLEASE SUBUNIT SEN2"/>
    <property type="match status" value="1"/>
</dbReference>
<dbReference type="GO" id="GO:0000214">
    <property type="term" value="C:tRNA-intron endonuclease complex"/>
    <property type="evidence" value="ECO:0007669"/>
    <property type="project" value="TreeGrafter"/>
</dbReference>
<dbReference type="EMBL" id="JAXIOK010000015">
    <property type="protein sequence ID" value="KAK4753939.1"/>
    <property type="molecule type" value="Genomic_DNA"/>
</dbReference>
<dbReference type="InterPro" id="IPR006678">
    <property type="entry name" value="tRNA_intron_Endonuc_N"/>
</dbReference>
<keyword evidence="3" id="KW-1185">Reference proteome</keyword>
<sequence length="200" mass="22256">MAGAPQQFHPLPSRHCSSCLSISPFHSRIRTILLSKFDVTLSSSGLMGPRWKGKGFEAKARDDPMSAIVTRLQSSMKDSNAHGLLSGSSVILALSSECGNLLNSASFGRPMATVDKEKQWFQLGVEEAFYLHHILNCLEISNGDEQLVTDHDLWQYMTKRTSIFPESFKAYSHLRTKNWVVRSGWRGFCCLSSPSISGPF</sequence>
<reference evidence="2 3" key="1">
    <citation type="journal article" date="2023" name="Hortic Res">
        <title>Pangenome of water caltrop reveals structural variations and asymmetric subgenome divergence after allopolyploidization.</title>
        <authorList>
            <person name="Zhang X."/>
            <person name="Chen Y."/>
            <person name="Wang L."/>
            <person name="Yuan Y."/>
            <person name="Fang M."/>
            <person name="Shi L."/>
            <person name="Lu R."/>
            <person name="Comes H.P."/>
            <person name="Ma Y."/>
            <person name="Chen Y."/>
            <person name="Huang G."/>
            <person name="Zhou Y."/>
            <person name="Zheng Z."/>
            <person name="Qiu Y."/>
        </authorList>
    </citation>
    <scope>NUCLEOTIDE SEQUENCE [LARGE SCALE GENOMIC DNA]</scope>
    <source>
        <tissue evidence="2">Roots</tissue>
    </source>
</reference>
<dbReference type="PANTHER" id="PTHR21227">
    <property type="entry name" value="TRNA-SPLICING ENDONUCLEASE SUBUNIT SEN2"/>
    <property type="match status" value="1"/>
</dbReference>
<protein>
    <recommendedName>
        <fullName evidence="1">tRNA intron endonuclease N-terminal domain-containing protein</fullName>
    </recommendedName>
</protein>
<proteinExistence type="predicted"/>